<feature type="region of interest" description="Disordered" evidence="1">
    <location>
        <begin position="220"/>
        <end position="239"/>
    </location>
</feature>
<reference evidence="2 3" key="1">
    <citation type="submission" date="2020-08" db="EMBL/GenBank/DDBJ databases">
        <title>Sequencing the genomes of 1000 actinobacteria strains.</title>
        <authorList>
            <person name="Klenk H.-P."/>
        </authorList>
    </citation>
    <scope>NUCLEOTIDE SEQUENCE [LARGE SCALE GENOMIC DNA]</scope>
    <source>
        <strain evidence="2 3">DSM 45809</strain>
    </source>
</reference>
<evidence type="ECO:0000256" key="1">
    <source>
        <dbReference type="SAM" id="MobiDB-lite"/>
    </source>
</evidence>
<protein>
    <submittedName>
        <fullName evidence="2">Uncharacterized protein</fullName>
    </submittedName>
</protein>
<dbReference type="AlphaFoldDB" id="A0A7W7M5W4"/>
<feature type="region of interest" description="Disordered" evidence="1">
    <location>
        <begin position="1"/>
        <end position="76"/>
    </location>
</feature>
<gene>
    <name evidence="2" type="ORF">BJY16_001579</name>
</gene>
<evidence type="ECO:0000313" key="2">
    <source>
        <dbReference type="EMBL" id="MBB4738120.1"/>
    </source>
</evidence>
<dbReference type="EMBL" id="JACHNB010000001">
    <property type="protein sequence ID" value="MBB4738120.1"/>
    <property type="molecule type" value="Genomic_DNA"/>
</dbReference>
<accession>A0A7W7M5W4</accession>
<feature type="compositionally biased region" description="Polar residues" evidence="1">
    <location>
        <begin position="56"/>
        <end position="70"/>
    </location>
</feature>
<name>A0A7W7M5W4_9ACTN</name>
<comment type="caution">
    <text evidence="2">The sequence shown here is derived from an EMBL/GenBank/DDBJ whole genome shotgun (WGS) entry which is preliminary data.</text>
</comment>
<feature type="compositionally biased region" description="Basic and acidic residues" evidence="1">
    <location>
        <begin position="153"/>
        <end position="163"/>
    </location>
</feature>
<keyword evidence="3" id="KW-1185">Reference proteome</keyword>
<proteinExistence type="predicted"/>
<evidence type="ECO:0000313" key="3">
    <source>
        <dbReference type="Proteomes" id="UP000546162"/>
    </source>
</evidence>
<organism evidence="2 3">
    <name type="scientific">Actinoplanes octamycinicus</name>
    <dbReference type="NCBI Taxonomy" id="135948"/>
    <lineage>
        <taxon>Bacteria</taxon>
        <taxon>Bacillati</taxon>
        <taxon>Actinomycetota</taxon>
        <taxon>Actinomycetes</taxon>
        <taxon>Micromonosporales</taxon>
        <taxon>Micromonosporaceae</taxon>
        <taxon>Actinoplanes</taxon>
    </lineage>
</organism>
<feature type="region of interest" description="Disordered" evidence="1">
    <location>
        <begin position="107"/>
        <end position="167"/>
    </location>
</feature>
<sequence>MPVDLHRVPARLHRPGRAVSPPRATPATPIRAAPRRAAHRVGPDRAGRNRAAHTTRAGTSHTARGQTGTPHRTAPATLGRAAPCQCTCIGYPRASTAPAAPLADLHRSNGPHNPQTYTAGAPRRSHTTTACGSGVVDPHHPGHSSSRLPSEVRTSRRPTDPHHQRTHGVGEAWLLSASRSAAVAACFHALPLNPATSFEIPSAVGRRWLTAATGGRQPAAMGRALSAGTAPASDVPPSSRIWGIC</sequence>
<feature type="compositionally biased region" description="Low complexity" evidence="1">
    <location>
        <begin position="21"/>
        <end position="32"/>
    </location>
</feature>
<dbReference type="Proteomes" id="UP000546162">
    <property type="component" value="Unassembled WGS sequence"/>
</dbReference>